<dbReference type="SUPFAM" id="SSF47413">
    <property type="entry name" value="lambda repressor-like DNA-binding domains"/>
    <property type="match status" value="1"/>
</dbReference>
<evidence type="ECO:0000313" key="2">
    <source>
        <dbReference type="EMBL" id="MBL6081851.1"/>
    </source>
</evidence>
<dbReference type="Gene3D" id="1.10.260.40">
    <property type="entry name" value="lambda repressor-like DNA-binding domains"/>
    <property type="match status" value="1"/>
</dbReference>
<dbReference type="CDD" id="cd00093">
    <property type="entry name" value="HTH_XRE"/>
    <property type="match status" value="1"/>
</dbReference>
<dbReference type="InterPro" id="IPR010982">
    <property type="entry name" value="Lambda_DNA-bd_dom_sf"/>
</dbReference>
<dbReference type="Proteomes" id="UP000660885">
    <property type="component" value="Unassembled WGS sequence"/>
</dbReference>
<name>A0ABS1UF10_9PROT</name>
<protein>
    <submittedName>
        <fullName evidence="2">Helix-turn-helix transcriptional regulator</fullName>
    </submittedName>
</protein>
<dbReference type="SMART" id="SM00530">
    <property type="entry name" value="HTH_XRE"/>
    <property type="match status" value="1"/>
</dbReference>
<dbReference type="PROSITE" id="PS50943">
    <property type="entry name" value="HTH_CROC1"/>
    <property type="match status" value="1"/>
</dbReference>
<dbReference type="Pfam" id="PF01381">
    <property type="entry name" value="HTH_3"/>
    <property type="match status" value="1"/>
</dbReference>
<accession>A0ABS1UF10</accession>
<evidence type="ECO:0000313" key="3">
    <source>
        <dbReference type="Proteomes" id="UP000660885"/>
    </source>
</evidence>
<keyword evidence="3" id="KW-1185">Reference proteome</keyword>
<sequence length="120" mass="12443">MSASRNDTSYAISAGQVRAARALVGLTREQLAQASGVPMRTVARMELDEGTPQRRTLDAIRAALEAAGVDFIAENGGGAGVRLRRSSSPADATAPAAFAETTVTALDALPTKAAEDTEKR</sequence>
<organism evidence="2 3">
    <name type="scientific">Belnapia arida</name>
    <dbReference type="NCBI Taxonomy" id="2804533"/>
    <lineage>
        <taxon>Bacteria</taxon>
        <taxon>Pseudomonadati</taxon>
        <taxon>Pseudomonadota</taxon>
        <taxon>Alphaproteobacteria</taxon>
        <taxon>Acetobacterales</taxon>
        <taxon>Roseomonadaceae</taxon>
        <taxon>Belnapia</taxon>
    </lineage>
</organism>
<proteinExistence type="predicted"/>
<dbReference type="EMBL" id="JAETWB010000038">
    <property type="protein sequence ID" value="MBL6081851.1"/>
    <property type="molecule type" value="Genomic_DNA"/>
</dbReference>
<comment type="caution">
    <text evidence="2">The sequence shown here is derived from an EMBL/GenBank/DDBJ whole genome shotgun (WGS) entry which is preliminary data.</text>
</comment>
<gene>
    <name evidence="2" type="ORF">JMJ56_28095</name>
</gene>
<evidence type="ECO:0000259" key="1">
    <source>
        <dbReference type="PROSITE" id="PS50943"/>
    </source>
</evidence>
<dbReference type="InterPro" id="IPR001387">
    <property type="entry name" value="Cro/C1-type_HTH"/>
</dbReference>
<feature type="domain" description="HTH cro/C1-type" evidence="1">
    <location>
        <begin position="17"/>
        <end position="71"/>
    </location>
</feature>
<reference evidence="2 3" key="1">
    <citation type="submission" date="2021-01" db="EMBL/GenBank/DDBJ databases">
        <title>Belnapia mucosa sp. nov. and Belnapia arida sp. nov., isolated from the Tabernas Desert (Almeria, Spain).</title>
        <authorList>
            <person name="Molina-Menor E."/>
            <person name="Vidal-Verdu A."/>
            <person name="Calonge A."/>
            <person name="Satari L."/>
            <person name="Pereto J."/>
            <person name="Porcar M."/>
        </authorList>
    </citation>
    <scope>NUCLEOTIDE SEQUENCE [LARGE SCALE GENOMIC DNA]</scope>
    <source>
        <strain evidence="2 3">T18</strain>
    </source>
</reference>